<dbReference type="Gene3D" id="1.20.1250.20">
    <property type="entry name" value="MFS general substrate transporter like domains"/>
    <property type="match status" value="1"/>
</dbReference>
<dbReference type="InterPro" id="IPR020846">
    <property type="entry name" value="MFS_dom"/>
</dbReference>
<dbReference type="SUPFAM" id="SSF103473">
    <property type="entry name" value="MFS general substrate transporter"/>
    <property type="match status" value="1"/>
</dbReference>
<feature type="transmembrane region" description="Helical" evidence="4">
    <location>
        <begin position="250"/>
        <end position="270"/>
    </location>
</feature>
<keyword evidence="2 4" id="KW-1133">Transmembrane helix</keyword>
<dbReference type="AlphaFoldDB" id="A0A5B8I495"/>
<keyword evidence="7" id="KW-1185">Reference proteome</keyword>
<dbReference type="InterPro" id="IPR011701">
    <property type="entry name" value="MFS"/>
</dbReference>
<dbReference type="Proteomes" id="UP000320591">
    <property type="component" value="Chromosome"/>
</dbReference>
<evidence type="ECO:0000259" key="5">
    <source>
        <dbReference type="PROSITE" id="PS50850"/>
    </source>
</evidence>
<sequence length="406" mass="43971">MKDILMYRIKNDIVAASCVASILFLAIVSLGLSLAVLPLFVSKYLEYSPFYIGLVVAAESIATLASRAYAGRYSDRNGPKKGMVFGLSLTIIAGLMVFIVFYLDNPGVFSYIIIILSRLIMGGGESLIFTCSGTWPIGLVGREHAGKIMSWVGIAMFLGLAIGNYAGIWSYYNIGIMLSAFFMTILPVLGFIIVMIVRPVIFHPESNQPTLFFAVKRIWKAGSGFSLANIGYASVTTFLVLYFIESGWSVYSAFALSLFGIGYVLSRLTLGWKADSCGLKMTLFSLAIEASGLLLIAISSHAYIAMAGSFLTGFGLSMVYPLLALPALKSMPEENIGLALSTYESCFDIGILLAGLIGGTIVSIFGYSGIYFFSFLCCILASFSTVMAYRQLKHTGRMVNHQAALE</sequence>
<evidence type="ECO:0000256" key="3">
    <source>
        <dbReference type="ARBA" id="ARBA00023136"/>
    </source>
</evidence>
<dbReference type="OrthoDB" id="322544at2"/>
<protein>
    <submittedName>
        <fullName evidence="6">MFS transporter</fullName>
    </submittedName>
</protein>
<keyword evidence="1 4" id="KW-0812">Transmembrane</keyword>
<feature type="transmembrane region" description="Helical" evidence="4">
    <location>
        <begin position="49"/>
        <end position="70"/>
    </location>
</feature>
<gene>
    <name evidence="6" type="ORF">Dpoa569_0001219</name>
</gene>
<feature type="transmembrane region" description="Helical" evidence="4">
    <location>
        <begin position="371"/>
        <end position="389"/>
    </location>
</feature>
<dbReference type="STRING" id="568768.GCA_000406125_02653"/>
<accession>A0A5B8I495</accession>
<dbReference type="NCBIfam" id="NF003477">
    <property type="entry name" value="PRK05122.1"/>
    <property type="match status" value="1"/>
</dbReference>
<evidence type="ECO:0000313" key="7">
    <source>
        <dbReference type="Proteomes" id="UP000320591"/>
    </source>
</evidence>
<organism evidence="6 7">
    <name type="scientific">Dickeya poaceiphila</name>
    <dbReference type="NCBI Taxonomy" id="568768"/>
    <lineage>
        <taxon>Bacteria</taxon>
        <taxon>Pseudomonadati</taxon>
        <taxon>Pseudomonadota</taxon>
        <taxon>Gammaproteobacteria</taxon>
        <taxon>Enterobacterales</taxon>
        <taxon>Pectobacteriaceae</taxon>
        <taxon>Dickeya</taxon>
    </lineage>
</organism>
<proteinExistence type="predicted"/>
<dbReference type="PANTHER" id="PTHR23531">
    <property type="entry name" value="QUINOLENE RESISTANCE PROTEIN NORA"/>
    <property type="match status" value="1"/>
</dbReference>
<dbReference type="GO" id="GO:0022857">
    <property type="term" value="F:transmembrane transporter activity"/>
    <property type="evidence" value="ECO:0007669"/>
    <property type="project" value="InterPro"/>
</dbReference>
<feature type="transmembrane region" description="Helical" evidence="4">
    <location>
        <begin position="82"/>
        <end position="103"/>
    </location>
</feature>
<feature type="transmembrane region" description="Helical" evidence="4">
    <location>
        <begin position="218"/>
        <end position="244"/>
    </location>
</feature>
<dbReference type="Pfam" id="PF07690">
    <property type="entry name" value="MFS_1"/>
    <property type="match status" value="1"/>
</dbReference>
<dbReference type="EMBL" id="CP042220">
    <property type="protein sequence ID" value="QDX29454.1"/>
    <property type="molecule type" value="Genomic_DNA"/>
</dbReference>
<evidence type="ECO:0000256" key="1">
    <source>
        <dbReference type="ARBA" id="ARBA00022692"/>
    </source>
</evidence>
<name>A0A5B8I495_9GAMM</name>
<feature type="transmembrane region" description="Helical" evidence="4">
    <location>
        <begin position="346"/>
        <end position="365"/>
    </location>
</feature>
<feature type="domain" description="Major facilitator superfamily (MFS) profile" evidence="5">
    <location>
        <begin position="176"/>
        <end position="406"/>
    </location>
</feature>
<feature type="transmembrane region" description="Helical" evidence="4">
    <location>
        <begin position="277"/>
        <end position="298"/>
    </location>
</feature>
<feature type="transmembrane region" description="Helical" evidence="4">
    <location>
        <begin position="148"/>
        <end position="168"/>
    </location>
</feature>
<feature type="transmembrane region" description="Helical" evidence="4">
    <location>
        <begin position="12"/>
        <end position="37"/>
    </location>
</feature>
<dbReference type="KEGG" id="dic:Dpoa569_0001219"/>
<reference evidence="6 7" key="1">
    <citation type="journal article" date="2019" name="Environ. Microbiol.">
        <title>The phytopathogenic nature of Dickeya aquatica 174/2 and the dynamic early evolution of Dickeya pathogenicity.</title>
        <authorList>
            <person name="Duprey A."/>
            <person name="Taib N."/>
            <person name="Leonard S."/>
            <person name="Garin T."/>
            <person name="Flandrois J.P."/>
            <person name="Nasser W."/>
            <person name="Brochier-Armanet C."/>
            <person name="Reverchon S."/>
        </authorList>
    </citation>
    <scope>NUCLEOTIDE SEQUENCE [LARGE SCALE GENOMIC DNA]</scope>
    <source>
        <strain evidence="6 7">NCPPB 569</strain>
    </source>
</reference>
<dbReference type="PANTHER" id="PTHR23531:SF1">
    <property type="entry name" value="QUINOLENE RESISTANCE PROTEIN NORA"/>
    <property type="match status" value="1"/>
</dbReference>
<dbReference type="PROSITE" id="PS50850">
    <property type="entry name" value="MFS"/>
    <property type="match status" value="1"/>
</dbReference>
<evidence type="ECO:0000313" key="6">
    <source>
        <dbReference type="EMBL" id="QDX29454.1"/>
    </source>
</evidence>
<feature type="transmembrane region" description="Helical" evidence="4">
    <location>
        <begin position="174"/>
        <end position="197"/>
    </location>
</feature>
<feature type="transmembrane region" description="Helical" evidence="4">
    <location>
        <begin position="109"/>
        <end position="136"/>
    </location>
</feature>
<keyword evidence="3 4" id="KW-0472">Membrane</keyword>
<evidence type="ECO:0000256" key="4">
    <source>
        <dbReference type="SAM" id="Phobius"/>
    </source>
</evidence>
<dbReference type="InterPro" id="IPR036259">
    <property type="entry name" value="MFS_trans_sf"/>
</dbReference>
<feature type="transmembrane region" description="Helical" evidence="4">
    <location>
        <begin position="304"/>
        <end position="325"/>
    </location>
</feature>
<dbReference type="InterPro" id="IPR052714">
    <property type="entry name" value="MFS_Exporter"/>
</dbReference>
<evidence type="ECO:0000256" key="2">
    <source>
        <dbReference type="ARBA" id="ARBA00022989"/>
    </source>
</evidence>